<dbReference type="AlphaFoldDB" id="A0A7X0NG72"/>
<protein>
    <submittedName>
        <fullName evidence="2">Transcriptional regulator with XRE-family HTH domain</fullName>
    </submittedName>
</protein>
<evidence type="ECO:0000313" key="2">
    <source>
        <dbReference type="EMBL" id="MBB6542868.1"/>
    </source>
</evidence>
<evidence type="ECO:0000313" key="3">
    <source>
        <dbReference type="Proteomes" id="UP000537141"/>
    </source>
</evidence>
<dbReference type="InterPro" id="IPR010982">
    <property type="entry name" value="Lambda_DNA-bd_dom_sf"/>
</dbReference>
<reference evidence="2 3" key="1">
    <citation type="submission" date="2020-08" db="EMBL/GenBank/DDBJ databases">
        <title>Genomic Encyclopedia of Type Strains, Phase IV (KMG-IV): sequencing the most valuable type-strain genomes for metagenomic binning, comparative biology and taxonomic classification.</title>
        <authorList>
            <person name="Goeker M."/>
        </authorList>
    </citation>
    <scope>NUCLEOTIDE SEQUENCE [LARGE SCALE GENOMIC DNA]</scope>
    <source>
        <strain evidence="2 3">DSM 26287</strain>
    </source>
</reference>
<dbReference type="GO" id="GO:0003677">
    <property type="term" value="F:DNA binding"/>
    <property type="evidence" value="ECO:0007669"/>
    <property type="project" value="InterPro"/>
</dbReference>
<sequence>MMNFLDVLNAATSDLSDNKLSQKLGIRRQTVSGWRNCGKIPEDETLDKLAELTGIPVEKVYFAAYSDKVQNPIVAELLRNNSNLNA</sequence>
<comment type="caution">
    <text evidence="2">The sequence shown here is derived from an EMBL/GenBank/DDBJ whole genome shotgun (WGS) entry which is preliminary data.</text>
</comment>
<gene>
    <name evidence="2" type="ORF">HNQ55_001368</name>
</gene>
<dbReference type="Pfam" id="PF01381">
    <property type="entry name" value="HTH_3"/>
    <property type="match status" value="1"/>
</dbReference>
<evidence type="ECO:0000259" key="1">
    <source>
        <dbReference type="PROSITE" id="PS50943"/>
    </source>
</evidence>
<organism evidence="2 3">
    <name type="scientific">Thalassotalea piscium</name>
    <dbReference type="NCBI Taxonomy" id="1230533"/>
    <lineage>
        <taxon>Bacteria</taxon>
        <taxon>Pseudomonadati</taxon>
        <taxon>Pseudomonadota</taxon>
        <taxon>Gammaproteobacteria</taxon>
        <taxon>Alteromonadales</taxon>
        <taxon>Colwelliaceae</taxon>
        <taxon>Thalassotalea</taxon>
    </lineage>
</organism>
<accession>A0A7X0NG72</accession>
<proteinExistence type="predicted"/>
<dbReference type="InterPro" id="IPR001387">
    <property type="entry name" value="Cro/C1-type_HTH"/>
</dbReference>
<feature type="domain" description="HTH cro/C1-type" evidence="1">
    <location>
        <begin position="20"/>
        <end position="60"/>
    </location>
</feature>
<name>A0A7X0NG72_9GAMM</name>
<keyword evidence="3" id="KW-1185">Reference proteome</keyword>
<dbReference type="Proteomes" id="UP000537141">
    <property type="component" value="Unassembled WGS sequence"/>
</dbReference>
<dbReference type="RefSeq" id="WP_184423679.1">
    <property type="nucleotide sequence ID" value="NZ_AP027362.1"/>
</dbReference>
<dbReference type="SUPFAM" id="SSF47413">
    <property type="entry name" value="lambda repressor-like DNA-binding domains"/>
    <property type="match status" value="1"/>
</dbReference>
<dbReference type="PROSITE" id="PS50943">
    <property type="entry name" value="HTH_CROC1"/>
    <property type="match status" value="1"/>
</dbReference>
<dbReference type="CDD" id="cd00093">
    <property type="entry name" value="HTH_XRE"/>
    <property type="match status" value="1"/>
</dbReference>
<dbReference type="Gene3D" id="1.10.260.40">
    <property type="entry name" value="lambda repressor-like DNA-binding domains"/>
    <property type="match status" value="1"/>
</dbReference>
<dbReference type="EMBL" id="JACHHU010000008">
    <property type="protein sequence ID" value="MBB6542868.1"/>
    <property type="molecule type" value="Genomic_DNA"/>
</dbReference>